<evidence type="ECO:0000256" key="4">
    <source>
        <dbReference type="ARBA" id="ARBA00023014"/>
    </source>
</evidence>
<dbReference type="CDD" id="cd01110">
    <property type="entry name" value="HTH_SoxR"/>
    <property type="match status" value="1"/>
</dbReference>
<keyword evidence="10" id="KW-1185">Reference proteome</keyword>
<dbReference type="Gene3D" id="1.10.1660.10">
    <property type="match status" value="1"/>
</dbReference>
<dbReference type="Pfam" id="PF09278">
    <property type="entry name" value="MerR-DNA-bind"/>
    <property type="match status" value="1"/>
</dbReference>
<evidence type="ECO:0000256" key="7">
    <source>
        <dbReference type="ARBA" id="ARBA00023163"/>
    </source>
</evidence>
<keyword evidence="7" id="KW-0804">Transcription</keyword>
<dbReference type="InterPro" id="IPR010211">
    <property type="entry name" value="Redox-sen_tscrpt-act_SoxR"/>
</dbReference>
<dbReference type="GO" id="GO:0003677">
    <property type="term" value="F:DNA binding"/>
    <property type="evidence" value="ECO:0007669"/>
    <property type="project" value="UniProtKB-KW"/>
</dbReference>
<evidence type="ECO:0000256" key="2">
    <source>
        <dbReference type="ARBA" id="ARBA00022723"/>
    </source>
</evidence>
<evidence type="ECO:0000256" key="1">
    <source>
        <dbReference type="ARBA" id="ARBA00022714"/>
    </source>
</evidence>
<dbReference type="NCBIfam" id="TIGR01950">
    <property type="entry name" value="SoxR"/>
    <property type="match status" value="1"/>
</dbReference>
<dbReference type="GO" id="GO:0003700">
    <property type="term" value="F:DNA-binding transcription factor activity"/>
    <property type="evidence" value="ECO:0007669"/>
    <property type="project" value="InterPro"/>
</dbReference>
<dbReference type="RefSeq" id="WP_093837735.1">
    <property type="nucleotide sequence ID" value="NZ_FOLM01000002.1"/>
</dbReference>
<keyword evidence="3" id="KW-0408">Iron</keyword>
<feature type="domain" description="HTH merR-type" evidence="8">
    <location>
        <begin position="13"/>
        <end position="81"/>
    </location>
</feature>
<keyword evidence="4" id="KW-0411">Iron-sulfur</keyword>
<dbReference type="GO" id="GO:0051537">
    <property type="term" value="F:2 iron, 2 sulfur cluster binding"/>
    <property type="evidence" value="ECO:0007669"/>
    <property type="project" value="UniProtKB-KW"/>
</dbReference>
<evidence type="ECO:0000313" key="9">
    <source>
        <dbReference type="EMBL" id="SFC25628.1"/>
    </source>
</evidence>
<dbReference type="InterPro" id="IPR009061">
    <property type="entry name" value="DNA-bd_dom_put_sf"/>
</dbReference>
<keyword evidence="6" id="KW-0238">DNA-binding</keyword>
<dbReference type="Proteomes" id="UP000199207">
    <property type="component" value="Unassembled WGS sequence"/>
</dbReference>
<evidence type="ECO:0000256" key="6">
    <source>
        <dbReference type="ARBA" id="ARBA00023125"/>
    </source>
</evidence>
<dbReference type="AlphaFoldDB" id="A0A1I1HUJ6"/>
<evidence type="ECO:0000313" key="10">
    <source>
        <dbReference type="Proteomes" id="UP000199207"/>
    </source>
</evidence>
<name>A0A1I1HUJ6_9ACTN</name>
<dbReference type="InterPro" id="IPR047057">
    <property type="entry name" value="MerR_fam"/>
</dbReference>
<gene>
    <name evidence="9" type="ORF">SAMN05421773_102466</name>
</gene>
<dbReference type="STRING" id="910347.SAMN05421773_102466"/>
<dbReference type="InterPro" id="IPR015358">
    <property type="entry name" value="Tscrpt_reg_MerR_DNA-bd"/>
</dbReference>
<keyword evidence="5" id="KW-0805">Transcription regulation</keyword>
<dbReference type="GO" id="GO:0046872">
    <property type="term" value="F:metal ion binding"/>
    <property type="evidence" value="ECO:0007669"/>
    <property type="project" value="UniProtKB-KW"/>
</dbReference>
<dbReference type="PROSITE" id="PS50937">
    <property type="entry name" value="HTH_MERR_2"/>
    <property type="match status" value="1"/>
</dbReference>
<keyword evidence="1" id="KW-0001">2Fe-2S</keyword>
<dbReference type="EMBL" id="FOLM01000002">
    <property type="protein sequence ID" value="SFC25628.1"/>
    <property type="molecule type" value="Genomic_DNA"/>
</dbReference>
<evidence type="ECO:0000256" key="5">
    <source>
        <dbReference type="ARBA" id="ARBA00023015"/>
    </source>
</evidence>
<dbReference type="PANTHER" id="PTHR30204">
    <property type="entry name" value="REDOX-CYCLING DRUG-SENSING TRANSCRIPTIONAL ACTIVATOR SOXR"/>
    <property type="match status" value="1"/>
</dbReference>
<dbReference type="PANTHER" id="PTHR30204:SF0">
    <property type="entry name" value="REDOX-SENSITIVE TRANSCRIPTIONAL ACTIVATOR SOXR"/>
    <property type="match status" value="1"/>
</dbReference>
<evidence type="ECO:0000259" key="8">
    <source>
        <dbReference type="PROSITE" id="PS50937"/>
    </source>
</evidence>
<accession>A0A1I1HUJ6</accession>
<keyword evidence="2" id="KW-0479">Metal-binding</keyword>
<sequence>MSGRGGGALISRELTIGQLAERSGVATSALRFYETQGLISSRRTSGNQRRYARDMLRRVAFIRVSQNLGIPLNAIRDALAQLPEGRTPTPEDWARVSGWWRKDLDRRIAQLTQLRDHLSECIGCGCLSLSDCMLANPYDVLGGQGPGARRFEDCDMAGGGAPGSCPPASAAG</sequence>
<dbReference type="OrthoDB" id="9802944at2"/>
<dbReference type="SMART" id="SM00422">
    <property type="entry name" value="HTH_MERR"/>
    <property type="match status" value="1"/>
</dbReference>
<dbReference type="SUPFAM" id="SSF46955">
    <property type="entry name" value="Putative DNA-binding domain"/>
    <property type="match status" value="1"/>
</dbReference>
<dbReference type="PROSITE" id="PS00552">
    <property type="entry name" value="HTH_MERR_1"/>
    <property type="match status" value="1"/>
</dbReference>
<organism evidence="9 10">
    <name type="scientific">Streptomyces aidingensis</name>
    <dbReference type="NCBI Taxonomy" id="910347"/>
    <lineage>
        <taxon>Bacteria</taxon>
        <taxon>Bacillati</taxon>
        <taxon>Actinomycetota</taxon>
        <taxon>Actinomycetes</taxon>
        <taxon>Kitasatosporales</taxon>
        <taxon>Streptomycetaceae</taxon>
        <taxon>Streptomyces</taxon>
    </lineage>
</organism>
<protein>
    <submittedName>
        <fullName evidence="9">MerR family transcriptional regulator, redox-sensitive transcriptional activator SoxR</fullName>
    </submittedName>
</protein>
<evidence type="ECO:0000256" key="3">
    <source>
        <dbReference type="ARBA" id="ARBA00023004"/>
    </source>
</evidence>
<dbReference type="Pfam" id="PF00376">
    <property type="entry name" value="MerR"/>
    <property type="match status" value="1"/>
</dbReference>
<dbReference type="GO" id="GO:0006979">
    <property type="term" value="P:response to oxidative stress"/>
    <property type="evidence" value="ECO:0007669"/>
    <property type="project" value="InterPro"/>
</dbReference>
<dbReference type="PRINTS" id="PR00040">
    <property type="entry name" value="HTHMERR"/>
</dbReference>
<reference evidence="9 10" key="1">
    <citation type="submission" date="2016-10" db="EMBL/GenBank/DDBJ databases">
        <authorList>
            <person name="de Groot N.N."/>
        </authorList>
    </citation>
    <scope>NUCLEOTIDE SEQUENCE [LARGE SCALE GENOMIC DNA]</scope>
    <source>
        <strain evidence="9 10">CGMCC 4.5739</strain>
    </source>
</reference>
<dbReference type="InterPro" id="IPR000551">
    <property type="entry name" value="MerR-type_HTH_dom"/>
</dbReference>
<proteinExistence type="predicted"/>